<dbReference type="PATRIC" id="fig|1129794.4.peg.3986"/>
<name>K6ZIE0_9ALTE</name>
<dbReference type="KEGG" id="gps:C427_4001"/>
<accession>K6ZIE0</accession>
<protein>
    <submittedName>
        <fullName evidence="1">Uncharacterized protein</fullName>
    </submittedName>
</protein>
<evidence type="ECO:0000313" key="1">
    <source>
        <dbReference type="EMBL" id="AGH46106.1"/>
    </source>
</evidence>
<organism evidence="1 2">
    <name type="scientific">Paraglaciecola psychrophila 170</name>
    <dbReference type="NCBI Taxonomy" id="1129794"/>
    <lineage>
        <taxon>Bacteria</taxon>
        <taxon>Pseudomonadati</taxon>
        <taxon>Pseudomonadota</taxon>
        <taxon>Gammaproteobacteria</taxon>
        <taxon>Alteromonadales</taxon>
        <taxon>Alteromonadaceae</taxon>
        <taxon>Paraglaciecola</taxon>
    </lineage>
</organism>
<dbReference type="HOGENOM" id="CLU_3331205_0_0_6"/>
<proteinExistence type="predicted"/>
<evidence type="ECO:0000313" key="2">
    <source>
        <dbReference type="Proteomes" id="UP000011864"/>
    </source>
</evidence>
<keyword evidence="2" id="KW-1185">Reference proteome</keyword>
<dbReference type="EMBL" id="CP003837">
    <property type="protein sequence ID" value="AGH46106.1"/>
    <property type="molecule type" value="Genomic_DNA"/>
</dbReference>
<reference evidence="1 2" key="1">
    <citation type="journal article" date="2013" name="Genome Announc.">
        <title>Complete Genome Sequence of Glaciecola psychrophila Strain 170T.</title>
        <authorList>
            <person name="Yin J."/>
            <person name="Chen J."/>
            <person name="Liu G."/>
            <person name="Yu Y."/>
            <person name="Song L."/>
            <person name="Wang X."/>
            <person name="Qu X."/>
        </authorList>
    </citation>
    <scope>NUCLEOTIDE SEQUENCE [LARGE SCALE GENOMIC DNA]</scope>
    <source>
        <strain evidence="1 2">170</strain>
    </source>
</reference>
<dbReference type="STRING" id="1129794.C427_4001"/>
<dbReference type="AlphaFoldDB" id="K6ZIE0"/>
<gene>
    <name evidence="1" type="ORF">C427_4001</name>
</gene>
<sequence>MDWGIYSVTLAADILLRIAKLKHEHLGIQINDLSRGYL</sequence>
<dbReference type="Proteomes" id="UP000011864">
    <property type="component" value="Chromosome"/>
</dbReference>